<dbReference type="PANTHER" id="PTHR46018:SF7">
    <property type="entry name" value="RIBONUCLEASE Z"/>
    <property type="match status" value="1"/>
</dbReference>
<dbReference type="InterPro" id="IPR036866">
    <property type="entry name" value="RibonucZ/Hydroxyglut_hydro"/>
</dbReference>
<name>A0A2U8W5N9_9HYPH</name>
<keyword evidence="2" id="KW-0378">Hydrolase</keyword>
<feature type="domain" description="Metallo-beta-lactamase" evidence="1">
    <location>
        <begin position="18"/>
        <end position="219"/>
    </location>
</feature>
<proteinExistence type="predicted"/>
<organism evidence="2 3">
    <name type="scientific">Methylobacterium durans</name>
    <dbReference type="NCBI Taxonomy" id="2202825"/>
    <lineage>
        <taxon>Bacteria</taxon>
        <taxon>Pseudomonadati</taxon>
        <taxon>Pseudomonadota</taxon>
        <taxon>Alphaproteobacteria</taxon>
        <taxon>Hyphomicrobiales</taxon>
        <taxon>Methylobacteriaceae</taxon>
        <taxon>Methylobacterium</taxon>
    </lineage>
</organism>
<dbReference type="Proteomes" id="UP000245926">
    <property type="component" value="Chromosome"/>
</dbReference>
<dbReference type="Pfam" id="PF23023">
    <property type="entry name" value="Anti-Pycsar_Apyc1"/>
    <property type="match status" value="1"/>
</dbReference>
<accession>A0A2U8W5N9</accession>
<protein>
    <submittedName>
        <fullName evidence="2">MBL fold metallo-hydrolase</fullName>
    </submittedName>
</protein>
<dbReference type="PANTHER" id="PTHR46018">
    <property type="entry name" value="ZINC PHOSPHODIESTERASE ELAC PROTEIN 1"/>
    <property type="match status" value="1"/>
</dbReference>
<dbReference type="KEGG" id="mets:DK389_11035"/>
<keyword evidence="3" id="KW-1185">Reference proteome</keyword>
<reference evidence="3" key="1">
    <citation type="submission" date="2018-05" db="EMBL/GenBank/DDBJ databases">
        <title>Complete Genome Sequence of Methylobacterium sp. 17SD2-17.</title>
        <authorList>
            <person name="Srinivasan S."/>
        </authorList>
    </citation>
    <scope>NUCLEOTIDE SEQUENCE [LARGE SCALE GENOMIC DNA]</scope>
    <source>
        <strain evidence="3">17SD2-17</strain>
    </source>
</reference>
<dbReference type="SMART" id="SM00849">
    <property type="entry name" value="Lactamase_B"/>
    <property type="match status" value="1"/>
</dbReference>
<dbReference type="InterPro" id="IPR001279">
    <property type="entry name" value="Metallo-B-lactamas"/>
</dbReference>
<evidence type="ECO:0000313" key="2">
    <source>
        <dbReference type="EMBL" id="AWN40958.1"/>
    </source>
</evidence>
<sequence>MRLQILGCGDAFGSGGRFNTCFHVSGAGPGFLIDCGASSLIAMRRFGVDPNGIDAVLLTHLHGDHFGGLPWLILDGQLVSRRTKPLVIAGPVGTGARLSAAMEALFPGSSTAERAFTVEVVEIEAGRRSEVGGVAVTPFSVRHPSGAPSHGLRIEAGGKVLSYTGDTEWVEDLIPLGREADLLIAEGYTVERPVRFHLSWATLAARLPEIRPKRLVLTHMSPEMIANDPAGRYIAAEDGMVLAI</sequence>
<dbReference type="CDD" id="cd07740">
    <property type="entry name" value="metallo-hydrolase-like_MBL-fold"/>
    <property type="match status" value="1"/>
</dbReference>
<dbReference type="EMBL" id="CP029550">
    <property type="protein sequence ID" value="AWN40958.1"/>
    <property type="molecule type" value="Genomic_DNA"/>
</dbReference>
<evidence type="ECO:0000313" key="3">
    <source>
        <dbReference type="Proteomes" id="UP000245926"/>
    </source>
</evidence>
<dbReference type="RefSeq" id="WP_109889551.1">
    <property type="nucleotide sequence ID" value="NZ_CP029550.1"/>
</dbReference>
<dbReference type="OrthoDB" id="9800940at2"/>
<dbReference type="GO" id="GO:0042781">
    <property type="term" value="F:3'-tRNA processing endoribonuclease activity"/>
    <property type="evidence" value="ECO:0007669"/>
    <property type="project" value="TreeGrafter"/>
</dbReference>
<gene>
    <name evidence="2" type="ORF">DK389_11035</name>
</gene>
<dbReference type="Gene3D" id="3.60.15.10">
    <property type="entry name" value="Ribonuclease Z/Hydroxyacylglutathione hydrolase-like"/>
    <property type="match status" value="1"/>
</dbReference>
<dbReference type="SUPFAM" id="SSF56281">
    <property type="entry name" value="Metallo-hydrolase/oxidoreductase"/>
    <property type="match status" value="1"/>
</dbReference>
<evidence type="ECO:0000259" key="1">
    <source>
        <dbReference type="SMART" id="SM00849"/>
    </source>
</evidence>
<dbReference type="AlphaFoldDB" id="A0A2U8W5N9"/>